<dbReference type="InterPro" id="IPR011576">
    <property type="entry name" value="Pyridox_Oxase_N"/>
</dbReference>
<feature type="domain" description="Pyridoxamine 5'-phosphate oxidase N-terminal" evidence="1">
    <location>
        <begin position="20"/>
        <end position="143"/>
    </location>
</feature>
<dbReference type="InterPro" id="IPR012349">
    <property type="entry name" value="Split_barrel_FMN-bd"/>
</dbReference>
<evidence type="ECO:0000313" key="2">
    <source>
        <dbReference type="EMBL" id="SDR08113.1"/>
    </source>
</evidence>
<evidence type="ECO:0000259" key="1">
    <source>
        <dbReference type="Pfam" id="PF01243"/>
    </source>
</evidence>
<keyword evidence="3" id="KW-1185">Reference proteome</keyword>
<dbReference type="EMBL" id="FNLF01000002">
    <property type="protein sequence ID" value="SDR08113.1"/>
    <property type="molecule type" value="Genomic_DNA"/>
</dbReference>
<dbReference type="PANTHER" id="PTHR39336:SF1">
    <property type="entry name" value="PYRIDOXAMINE PHOSPHATE OXIDASE FAMILY PROTEIN (AFU_ORTHOLOGUE AFUA_6G11440)"/>
    <property type="match status" value="1"/>
</dbReference>
<evidence type="ECO:0000313" key="3">
    <source>
        <dbReference type="Proteomes" id="UP000183053"/>
    </source>
</evidence>
<accession>A0A1H1G4P5</accession>
<dbReference type="SUPFAM" id="SSF50475">
    <property type="entry name" value="FMN-binding split barrel"/>
    <property type="match status" value="1"/>
</dbReference>
<dbReference type="Proteomes" id="UP000183053">
    <property type="component" value="Unassembled WGS sequence"/>
</dbReference>
<gene>
    <name evidence="2" type="ORF">SAMN04489765_3103</name>
</gene>
<dbReference type="Gene3D" id="2.30.110.10">
    <property type="entry name" value="Electron Transport, Fmn-binding Protein, Chain A"/>
    <property type="match status" value="1"/>
</dbReference>
<dbReference type="STRING" id="47312.SAMN04489765_3103"/>
<dbReference type="AlphaFoldDB" id="A0A1H1G4P5"/>
<dbReference type="Pfam" id="PF01243">
    <property type="entry name" value="PNPOx_N"/>
    <property type="match status" value="1"/>
</dbReference>
<sequence>MVGRAGGGHTVRMATQYEQITDRLQEFIADQQMYFVGTAAPDGRVNVSPKGLDSLRVLGPRRVVWLNGTGSGNETAAHLLRNPRITLMFCAFEGKPLILRLFGTARAIHEGDPEWADLVALFPPMPGARNVFDTTVDLVQTSCGFGVPLYEYDGQRTLMRSWAENKGDEGIERYHRERNTHSIDGFPTGIPVR</sequence>
<organism evidence="2 3">
    <name type="scientific">Tsukamurella pulmonis</name>
    <dbReference type="NCBI Taxonomy" id="47312"/>
    <lineage>
        <taxon>Bacteria</taxon>
        <taxon>Bacillati</taxon>
        <taxon>Actinomycetota</taxon>
        <taxon>Actinomycetes</taxon>
        <taxon>Mycobacteriales</taxon>
        <taxon>Tsukamurellaceae</taxon>
        <taxon>Tsukamurella</taxon>
    </lineage>
</organism>
<reference evidence="3" key="1">
    <citation type="submission" date="2016-10" db="EMBL/GenBank/DDBJ databases">
        <authorList>
            <person name="Varghese N."/>
            <person name="Submissions S."/>
        </authorList>
    </citation>
    <scope>NUCLEOTIDE SEQUENCE [LARGE SCALE GENOMIC DNA]</scope>
    <source>
        <strain evidence="3">DSM 44142</strain>
    </source>
</reference>
<protein>
    <submittedName>
        <fullName evidence="2">Pyridoxamine 5'-phosphate oxidase</fullName>
    </submittedName>
</protein>
<dbReference type="PANTHER" id="PTHR39336">
    <property type="entry name" value="PYRIDOXAMINE PHOSPHATE OXIDASE FAMILY PROTEIN (AFU_ORTHOLOGUE AFUA_6G11440)"/>
    <property type="match status" value="1"/>
</dbReference>
<name>A0A1H1G4P5_9ACTN</name>
<proteinExistence type="predicted"/>